<evidence type="ECO:0000259" key="8">
    <source>
        <dbReference type="PROSITE" id="PS50823"/>
    </source>
</evidence>
<dbReference type="GO" id="GO:0019843">
    <property type="term" value="F:rRNA binding"/>
    <property type="evidence" value="ECO:0007669"/>
    <property type="project" value="UniProtKB-UniRule"/>
</dbReference>
<comment type="function">
    <text evidence="6">Binds the lower part of the 30S subunit head.</text>
</comment>
<evidence type="ECO:0000256" key="2">
    <source>
        <dbReference type="ARBA" id="ARBA00022730"/>
    </source>
</evidence>
<dbReference type="CDD" id="cd02411">
    <property type="entry name" value="KH-II_30S_S3_arch"/>
    <property type="match status" value="1"/>
</dbReference>
<protein>
    <recommendedName>
        <fullName evidence="6">Small ribosomal subunit protein uS3</fullName>
    </recommendedName>
</protein>
<dbReference type="Pfam" id="PF00189">
    <property type="entry name" value="Ribosomal_S3_C"/>
    <property type="match status" value="1"/>
</dbReference>
<name>A0A0A7LH32_9ARCH</name>
<dbReference type="HAMAP" id="MF_01309_A">
    <property type="entry name" value="Ribosomal_uS3_A"/>
    <property type="match status" value="1"/>
</dbReference>
<feature type="domain" description="KH type-2" evidence="8">
    <location>
        <begin position="17"/>
        <end position="86"/>
    </location>
</feature>
<dbReference type="KEGG" id="mear:Mpt1_c09560"/>
<evidence type="ECO:0000256" key="3">
    <source>
        <dbReference type="ARBA" id="ARBA00022884"/>
    </source>
</evidence>
<dbReference type="PANTHER" id="PTHR11760">
    <property type="entry name" value="30S/40S RIBOSOMAL PROTEIN S3"/>
    <property type="match status" value="1"/>
</dbReference>
<dbReference type="AlphaFoldDB" id="A0A0A7LH32"/>
<dbReference type="OrthoDB" id="9126at2157"/>
<evidence type="ECO:0000313" key="10">
    <source>
        <dbReference type="Proteomes" id="UP000030787"/>
    </source>
</evidence>
<dbReference type="InterPro" id="IPR015946">
    <property type="entry name" value="KH_dom-like_a/b"/>
</dbReference>
<keyword evidence="10" id="KW-1185">Reference proteome</keyword>
<gene>
    <name evidence="6 9" type="primary">rps3</name>
    <name evidence="9" type="ORF">Mpt1_c09560</name>
</gene>
<dbReference type="InterPro" id="IPR004044">
    <property type="entry name" value="KH_dom_type_2"/>
</dbReference>
<dbReference type="NCBIfam" id="NF003219">
    <property type="entry name" value="PRK04191.1"/>
    <property type="match status" value="1"/>
</dbReference>
<comment type="subunit">
    <text evidence="6">Part of the 30S ribosomal subunit.</text>
</comment>
<accession>A0A0A7LH32</accession>
<dbReference type="GO" id="GO:0003735">
    <property type="term" value="F:structural constituent of ribosome"/>
    <property type="evidence" value="ECO:0007669"/>
    <property type="project" value="UniProtKB-UniRule"/>
</dbReference>
<evidence type="ECO:0000256" key="6">
    <source>
        <dbReference type="HAMAP-Rule" id="MF_01309"/>
    </source>
</evidence>
<evidence type="ECO:0000256" key="7">
    <source>
        <dbReference type="SAM" id="MobiDB-lite"/>
    </source>
</evidence>
<organism evidence="9 10">
    <name type="scientific">Candidatus Methanoplasma termitum</name>
    <dbReference type="NCBI Taxonomy" id="1577791"/>
    <lineage>
        <taxon>Archaea</taxon>
        <taxon>Methanobacteriati</taxon>
        <taxon>Thermoplasmatota</taxon>
        <taxon>Thermoplasmata</taxon>
        <taxon>Methanomassiliicoccales</taxon>
        <taxon>Methanomassiliicoccaceae</taxon>
        <taxon>Candidatus Methanoplasma</taxon>
    </lineage>
</organism>
<dbReference type="Proteomes" id="UP000030787">
    <property type="component" value="Chromosome"/>
</dbReference>
<dbReference type="PROSITE" id="PS50823">
    <property type="entry name" value="KH_TYPE_2"/>
    <property type="match status" value="1"/>
</dbReference>
<dbReference type="Pfam" id="PF07650">
    <property type="entry name" value="KH_2"/>
    <property type="match status" value="1"/>
</dbReference>
<evidence type="ECO:0000256" key="5">
    <source>
        <dbReference type="ARBA" id="ARBA00023274"/>
    </source>
</evidence>
<dbReference type="InterPro" id="IPR001351">
    <property type="entry name" value="Ribosomal_uS3_C"/>
</dbReference>
<comment type="similarity">
    <text evidence="1 6">Belongs to the universal ribosomal protein uS3 family.</text>
</comment>
<dbReference type="InterPro" id="IPR036419">
    <property type="entry name" value="Ribosomal_S3_C_sf"/>
</dbReference>
<keyword evidence="5 6" id="KW-0687">Ribonucleoprotein</keyword>
<feature type="region of interest" description="Disordered" evidence="7">
    <location>
        <begin position="208"/>
        <end position="273"/>
    </location>
</feature>
<dbReference type="InterPro" id="IPR057258">
    <property type="entry name" value="Ribosomal_uS3"/>
</dbReference>
<dbReference type="InterPro" id="IPR009019">
    <property type="entry name" value="KH_sf_prok-type"/>
</dbReference>
<proteinExistence type="inferred from homology"/>
<evidence type="ECO:0000256" key="4">
    <source>
        <dbReference type="ARBA" id="ARBA00022980"/>
    </source>
</evidence>
<dbReference type="GO" id="GO:0022627">
    <property type="term" value="C:cytosolic small ribosomal subunit"/>
    <property type="evidence" value="ECO:0007669"/>
    <property type="project" value="UniProtKB-UniRule"/>
</dbReference>
<dbReference type="NCBIfam" id="TIGR01008">
    <property type="entry name" value="uS3_euk_arch"/>
    <property type="match status" value="1"/>
</dbReference>
<dbReference type="Gene3D" id="3.30.1140.32">
    <property type="entry name" value="Ribosomal protein S3, C-terminal domain"/>
    <property type="match status" value="1"/>
</dbReference>
<reference evidence="9 10" key="1">
    <citation type="journal article" date="2014" name="Appl. Environ. Microbiol.">
        <title>Comparative Genome Analysis of 'Candidatus Methanoplasma termitum' Indicates a New Mode of Energy Metabolism in the Seventh Order of Methanogens.</title>
        <authorList>
            <person name="Lang K."/>
            <person name="Schuldes J."/>
            <person name="Klingl A."/>
            <person name="Poehlein A."/>
            <person name="Daniel R."/>
            <person name="Brune A."/>
        </authorList>
    </citation>
    <scope>NUCLEOTIDE SEQUENCE [LARGE SCALE GENOMIC DNA]</scope>
    <source>
        <strain evidence="10">Mpt1</strain>
    </source>
</reference>
<dbReference type="InterPro" id="IPR004087">
    <property type="entry name" value="KH_dom"/>
</dbReference>
<dbReference type="GeneID" id="24818619"/>
<dbReference type="SUPFAM" id="SSF54814">
    <property type="entry name" value="Prokaryotic type KH domain (KH-domain type II)"/>
    <property type="match status" value="1"/>
</dbReference>
<dbReference type="FunFam" id="3.30.300.20:FF:000001">
    <property type="entry name" value="30S ribosomal protein S3"/>
    <property type="match status" value="1"/>
</dbReference>
<dbReference type="InterPro" id="IPR027488">
    <property type="entry name" value="Ribosomal_uS3_arc"/>
</dbReference>
<feature type="compositionally biased region" description="Basic and acidic residues" evidence="7">
    <location>
        <begin position="229"/>
        <end position="242"/>
    </location>
</feature>
<feature type="compositionally biased region" description="Basic and acidic residues" evidence="7">
    <location>
        <begin position="256"/>
        <end position="273"/>
    </location>
</feature>
<keyword evidence="4 6" id="KW-0689">Ribosomal protein</keyword>
<dbReference type="RefSeq" id="WP_082007254.1">
    <property type="nucleotide sequence ID" value="NZ_CP010070.1"/>
</dbReference>
<dbReference type="PANTHER" id="PTHR11760:SF32">
    <property type="entry name" value="SMALL RIBOSOMAL SUBUNIT PROTEIN US3"/>
    <property type="match status" value="1"/>
</dbReference>
<dbReference type="STRING" id="1577791.Mpt1_c09560"/>
<keyword evidence="3 6" id="KW-0694">RNA-binding</keyword>
<dbReference type="HOGENOM" id="CLU_058591_1_0_2"/>
<dbReference type="Gene3D" id="3.30.300.20">
    <property type="match status" value="1"/>
</dbReference>
<dbReference type="GO" id="GO:0006412">
    <property type="term" value="P:translation"/>
    <property type="evidence" value="ECO:0007669"/>
    <property type="project" value="UniProtKB-UniRule"/>
</dbReference>
<evidence type="ECO:0000256" key="1">
    <source>
        <dbReference type="ARBA" id="ARBA00010761"/>
    </source>
</evidence>
<evidence type="ECO:0000313" key="9">
    <source>
        <dbReference type="EMBL" id="AIZ56831.1"/>
    </source>
</evidence>
<dbReference type="SUPFAM" id="SSF54821">
    <property type="entry name" value="Ribosomal protein S3 C-terminal domain"/>
    <property type="match status" value="1"/>
</dbReference>
<dbReference type="SMART" id="SM00322">
    <property type="entry name" value="KH"/>
    <property type="match status" value="1"/>
</dbReference>
<dbReference type="EMBL" id="CP010070">
    <property type="protein sequence ID" value="AIZ56831.1"/>
    <property type="molecule type" value="Genomic_DNA"/>
</dbReference>
<keyword evidence="2 6" id="KW-0699">rRNA-binding</keyword>
<sequence length="273" mass="30640">MAAERKFVAENVRRVLLKEYLMKEVSRAGFGGLDIQRTPMGTRVILTTERPGLVIGRRGQTIKNLTQVIEERYGFPNPQIEVQEVQNASLNAQIMAEKLAFSLERGWHFRRAGHSTVRRVMDAGARGCHIIIAGKLTGQRKRTEKFKEGYIKFCGEPKTLFIERGYAVAQLKMGIIGVTVEIMRPDAKLPADTNILNKTEAAAKLPDLFGGMAPEPVPEPVAESAPESAEQRPQRVLREQKPRSQKPRQRSPNSQKPREQRPPKAPKAKKEGE</sequence>
<dbReference type="InterPro" id="IPR005703">
    <property type="entry name" value="Ribosomal_uS3_euk/arc"/>
</dbReference>